<dbReference type="RefSeq" id="WP_268754330.1">
    <property type="nucleotide sequence ID" value="NZ_CP113836.1"/>
</dbReference>
<dbReference type="Gene3D" id="3.40.50.1820">
    <property type="entry name" value="alpha/beta hydrolase"/>
    <property type="match status" value="1"/>
</dbReference>
<keyword evidence="1 3" id="KW-0378">Hydrolase</keyword>
<dbReference type="SUPFAM" id="SSF53474">
    <property type="entry name" value="alpha/beta-Hydrolases"/>
    <property type="match status" value="1"/>
</dbReference>
<evidence type="ECO:0000313" key="4">
    <source>
        <dbReference type="Proteomes" id="UP001163203"/>
    </source>
</evidence>
<dbReference type="Pfam" id="PF12697">
    <property type="entry name" value="Abhydrolase_6"/>
    <property type="match status" value="1"/>
</dbReference>
<evidence type="ECO:0000313" key="3">
    <source>
        <dbReference type="EMBL" id="WAL64092.1"/>
    </source>
</evidence>
<dbReference type="InterPro" id="IPR029058">
    <property type="entry name" value="AB_hydrolase_fold"/>
</dbReference>
<dbReference type="PANTHER" id="PTHR43798">
    <property type="entry name" value="MONOACYLGLYCEROL LIPASE"/>
    <property type="match status" value="1"/>
</dbReference>
<dbReference type="PANTHER" id="PTHR43798:SF31">
    <property type="entry name" value="AB HYDROLASE SUPERFAMILY PROTEIN YCLE"/>
    <property type="match status" value="1"/>
</dbReference>
<organism evidence="3 4">
    <name type="scientific">Amycolatopsis cynarae</name>
    <dbReference type="NCBI Taxonomy" id="2995223"/>
    <lineage>
        <taxon>Bacteria</taxon>
        <taxon>Bacillati</taxon>
        <taxon>Actinomycetota</taxon>
        <taxon>Actinomycetes</taxon>
        <taxon>Pseudonocardiales</taxon>
        <taxon>Pseudonocardiaceae</taxon>
        <taxon>Amycolatopsis</taxon>
    </lineage>
</organism>
<proteinExistence type="predicted"/>
<keyword evidence="4" id="KW-1185">Reference proteome</keyword>
<sequence length="247" mass="26656">MFHQDLYYEDQGRGPALLFLHGWGTSSRVWNAQLPEFVRDHRVVTVDWRGCGRSARPAGGNDTATVVADTLGLLDALEIGQAVLIGSSIGATFATELALRHPERVSRVVAVDGPSYWPSTGMPLEKLASGLRDDRAATLAGWVPNWYAPGTSGALIDWTVRQILDAGPYIDAHILEAGTYDPRPSLPSLKVPVSYVHGELDAEIPLEVPETCASLVPDATLTVVRGSGHMPQQERPAEFNAALRAVL</sequence>
<dbReference type="EMBL" id="CP113836">
    <property type="protein sequence ID" value="WAL64092.1"/>
    <property type="molecule type" value="Genomic_DNA"/>
</dbReference>
<dbReference type="Proteomes" id="UP001163203">
    <property type="component" value="Chromosome"/>
</dbReference>
<reference evidence="3" key="1">
    <citation type="submission" date="2022-11" db="EMBL/GenBank/DDBJ databases">
        <authorList>
            <person name="Mo P."/>
        </authorList>
    </citation>
    <scope>NUCLEOTIDE SEQUENCE</scope>
    <source>
        <strain evidence="3">HUAS 11-8</strain>
    </source>
</reference>
<dbReference type="InterPro" id="IPR050266">
    <property type="entry name" value="AB_hydrolase_sf"/>
</dbReference>
<dbReference type="GO" id="GO:0016787">
    <property type="term" value="F:hydrolase activity"/>
    <property type="evidence" value="ECO:0007669"/>
    <property type="project" value="UniProtKB-KW"/>
</dbReference>
<gene>
    <name evidence="3" type="ORF">ORV05_24315</name>
</gene>
<feature type="domain" description="AB hydrolase-1" evidence="2">
    <location>
        <begin position="17"/>
        <end position="242"/>
    </location>
</feature>
<evidence type="ECO:0000259" key="2">
    <source>
        <dbReference type="Pfam" id="PF12697"/>
    </source>
</evidence>
<protein>
    <submittedName>
        <fullName evidence="3">Alpha/beta hydrolase</fullName>
    </submittedName>
</protein>
<dbReference type="PRINTS" id="PR00111">
    <property type="entry name" value="ABHYDROLASE"/>
</dbReference>
<name>A0ABY7AWI0_9PSEU</name>
<evidence type="ECO:0000256" key="1">
    <source>
        <dbReference type="ARBA" id="ARBA00022801"/>
    </source>
</evidence>
<dbReference type="InterPro" id="IPR000073">
    <property type="entry name" value="AB_hydrolase_1"/>
</dbReference>
<accession>A0ABY7AWI0</accession>